<evidence type="ECO:0000256" key="2">
    <source>
        <dbReference type="ARBA" id="ARBA00022692"/>
    </source>
</evidence>
<keyword evidence="3 5" id="KW-1133">Transmembrane helix</keyword>
<feature type="transmembrane region" description="Helical" evidence="5">
    <location>
        <begin position="284"/>
        <end position="302"/>
    </location>
</feature>
<reference evidence="6 7" key="1">
    <citation type="journal article" date="2016" name="Mol. Biol. Evol.">
        <title>Genome-Wide Survey of Gut Fungi (Harpellales) Reveals the First Horizontally Transferred Ubiquitin Gene from a Mosquito Host.</title>
        <authorList>
            <person name="Wang Y."/>
            <person name="White M.M."/>
            <person name="Kvist S."/>
            <person name="Moncalvo J.M."/>
        </authorList>
    </citation>
    <scope>NUCLEOTIDE SEQUENCE [LARGE SCALE GENOMIC DNA]</scope>
    <source>
        <strain evidence="6 7">ALG-7-W6</strain>
    </source>
</reference>
<dbReference type="InterPro" id="IPR007271">
    <property type="entry name" value="Nuc_sug_transpt"/>
</dbReference>
<dbReference type="PANTHER" id="PTHR13146:SF0">
    <property type="entry name" value="SOLUTE CARRIER FAMILY 35 MEMBER F6"/>
    <property type="match status" value="1"/>
</dbReference>
<dbReference type="GO" id="GO:0000139">
    <property type="term" value="C:Golgi membrane"/>
    <property type="evidence" value="ECO:0007669"/>
    <property type="project" value="InterPro"/>
</dbReference>
<evidence type="ECO:0000256" key="5">
    <source>
        <dbReference type="SAM" id="Phobius"/>
    </source>
</evidence>
<dbReference type="PANTHER" id="PTHR13146">
    <property type="match status" value="1"/>
</dbReference>
<evidence type="ECO:0000256" key="4">
    <source>
        <dbReference type="ARBA" id="ARBA00023136"/>
    </source>
</evidence>
<dbReference type="OrthoDB" id="29773at2759"/>
<evidence type="ECO:0000256" key="3">
    <source>
        <dbReference type="ARBA" id="ARBA00022989"/>
    </source>
</evidence>
<proteinExistence type="predicted"/>
<keyword evidence="4 5" id="KW-0472">Membrane</keyword>
<evidence type="ECO:0000256" key="1">
    <source>
        <dbReference type="ARBA" id="ARBA00004141"/>
    </source>
</evidence>
<comment type="subcellular location">
    <subcellularLocation>
        <location evidence="1">Membrane</location>
        <topology evidence="1">Multi-pass membrane protein</topology>
    </subcellularLocation>
</comment>
<keyword evidence="7" id="KW-1185">Reference proteome</keyword>
<evidence type="ECO:0000313" key="7">
    <source>
        <dbReference type="Proteomes" id="UP000187455"/>
    </source>
</evidence>
<feature type="transmembrane region" description="Helical" evidence="5">
    <location>
        <begin position="52"/>
        <end position="75"/>
    </location>
</feature>
<comment type="caution">
    <text evidence="6">The sequence shown here is derived from an EMBL/GenBank/DDBJ whole genome shotgun (WGS) entry which is preliminary data.</text>
</comment>
<sequence>MSTSTAFKVSLAVGMLVSGTLNTILTKMQNHVCVENCDNPDPKARLYYSQPVWQTLVMFLGELMCMVLFAAIGFYKYHFTDSENTKYQQIVDQTPNEETADYHIVESVNDVSYSSISDDDLDQQIQNMKADKPELSGAKNLLLWIPTACDIIGTTLMNVGLLFTTASVYQMLRGVVVIFVGLFSVKILGHKLTRDQWVSLAMIVFGALLVGTSSVINSNDDEDTSALGHLAKITLGPVKTRAENIFGISIILSAQIFGALMMISEEKIMQSYSYEPLKGVGLEGSFGVITVGAMIPILHYLFGVNDKGGYFDANAGFSQIMNNQAVFNLCIYIMISISMFNWFGLSITKTISAASRSTIDSCR</sequence>
<evidence type="ECO:0000313" key="6">
    <source>
        <dbReference type="EMBL" id="OLY81430.1"/>
    </source>
</evidence>
<dbReference type="SUPFAM" id="SSF103481">
    <property type="entry name" value="Multidrug resistance efflux transporter EmrE"/>
    <property type="match status" value="1"/>
</dbReference>
<dbReference type="EMBL" id="LSSL01002464">
    <property type="protein sequence ID" value="OLY81430.1"/>
    <property type="molecule type" value="Genomic_DNA"/>
</dbReference>
<feature type="transmembrane region" description="Helical" evidence="5">
    <location>
        <begin position="168"/>
        <end position="185"/>
    </location>
</feature>
<keyword evidence="2 5" id="KW-0812">Transmembrane</keyword>
<dbReference type="Pfam" id="PF04142">
    <property type="entry name" value="Nuc_sug_transp"/>
    <property type="match status" value="1"/>
</dbReference>
<protein>
    <submittedName>
        <fullName evidence="6">Solute carrier family 35 member F6</fullName>
    </submittedName>
</protein>
<accession>A0A1R0GX04</accession>
<feature type="transmembrane region" description="Helical" evidence="5">
    <location>
        <begin position="325"/>
        <end position="347"/>
    </location>
</feature>
<dbReference type="GO" id="GO:0015165">
    <property type="term" value="F:pyrimidine nucleotide-sugar transmembrane transporter activity"/>
    <property type="evidence" value="ECO:0007669"/>
    <property type="project" value="InterPro"/>
</dbReference>
<feature type="transmembrane region" description="Helical" evidence="5">
    <location>
        <begin position="197"/>
        <end position="216"/>
    </location>
</feature>
<name>A0A1R0GX04_9FUNG</name>
<gene>
    <name evidence="6" type="ORF">AYI68_g4465</name>
</gene>
<feature type="transmembrane region" description="Helical" evidence="5">
    <location>
        <begin position="245"/>
        <end position="263"/>
    </location>
</feature>
<dbReference type="InterPro" id="IPR037185">
    <property type="entry name" value="EmrE-like"/>
</dbReference>
<dbReference type="Proteomes" id="UP000187455">
    <property type="component" value="Unassembled WGS sequence"/>
</dbReference>
<dbReference type="AlphaFoldDB" id="A0A1R0GX04"/>
<dbReference type="STRING" id="133383.A0A1R0GX04"/>
<feature type="transmembrane region" description="Helical" evidence="5">
    <location>
        <begin position="141"/>
        <end position="162"/>
    </location>
</feature>
<organism evidence="6 7">
    <name type="scientific">Smittium mucronatum</name>
    <dbReference type="NCBI Taxonomy" id="133383"/>
    <lineage>
        <taxon>Eukaryota</taxon>
        <taxon>Fungi</taxon>
        <taxon>Fungi incertae sedis</taxon>
        <taxon>Zoopagomycota</taxon>
        <taxon>Kickxellomycotina</taxon>
        <taxon>Harpellomycetes</taxon>
        <taxon>Harpellales</taxon>
        <taxon>Legeriomycetaceae</taxon>
        <taxon>Smittium</taxon>
    </lineage>
</organism>